<dbReference type="Gene3D" id="3.30.2420.10">
    <property type="entry name" value="TonB"/>
    <property type="match status" value="1"/>
</dbReference>
<name>A0ABT2I594_9SPHN</name>
<gene>
    <name evidence="2" type="ORF">NZK81_10545</name>
</gene>
<accession>A0ABT2I594</accession>
<dbReference type="EMBL" id="JANZXA010000006">
    <property type="protein sequence ID" value="MCT2399991.1"/>
    <property type="molecule type" value="Genomic_DNA"/>
</dbReference>
<dbReference type="Gene3D" id="1.25.40.10">
    <property type="entry name" value="Tetratricopeptide repeat domain"/>
    <property type="match status" value="1"/>
</dbReference>
<organism evidence="2 3">
    <name type="scientific">Novosphingobium mangrovi</name>
    <name type="common">ex Huang et al. 2023</name>
    <dbReference type="NCBI Taxonomy" id="2976432"/>
    <lineage>
        <taxon>Bacteria</taxon>
        <taxon>Pseudomonadati</taxon>
        <taxon>Pseudomonadota</taxon>
        <taxon>Alphaproteobacteria</taxon>
        <taxon>Sphingomonadales</taxon>
        <taxon>Sphingomonadaceae</taxon>
        <taxon>Novosphingobium</taxon>
    </lineage>
</organism>
<sequence>MPILALLAAASAAVSTPPAEPRSGTLQQQFDAASDLFSARKCTEALPLFEQLERDPRVKPGSLPAAAIAVRKGVCLIDLTRYDEGERAIAIGLPGLRKAGANFDLDISRAQTALGSAAYFRSDYPRAARYYRLALETQQGESRLSNLAKLAKATVFDGGTAALEPSEEALRILAAEPKPDKDVLATFHTLHARALLNQGKNDEAYAELKKALSLSGGLSTRTTLPEVALRSDLAMAAMLTGHKSQARLYLAYTGAGRIQESPFTRAASMAPPVCGSETGLRPDDVAVVEFGIGDDGYVTVAHTVYSRGGPQVAAAFEKAVSQWYWKPEDIAKVPMFYKLLTRVELRCSSALGDRPSLWAPLSTRYWAWAAQHLPEGLQQASDRQEAAARLNRIAEGQEDATSPLARIAALNGLAAGDTSLSDSDRLAMLDKALTLAATTPVPVKTANWMRAMRIRLTPAGNRRDTQALRESALELAQDPTMAQDALAADTLRMFATGGRERNRLAQADQVLEQVAHDDRLDTHHPLRQAAWLELANRAASEGDMQAAQANFQQTGLTAEQCALLSLPPAIRRTNVSSSDYPVTAAMMGFEGWVQIEYDIESGGETANVRPIVAYPPLIFVDAATDIGKDLQYEWSYRPGGSTACSANTQTISFKM</sequence>
<dbReference type="RefSeq" id="WP_260046092.1">
    <property type="nucleotide sequence ID" value="NZ_JANZXA010000006.1"/>
</dbReference>
<reference evidence="2" key="1">
    <citation type="submission" date="2022-09" db="EMBL/GenBank/DDBJ databases">
        <title>Novosphingobium sp. Nov., a polycyclic aromatic hydrocarbon-degrading bacterium isolated form mangrove sediments in HongKong.</title>
        <authorList>
            <person name="Hu Z."/>
        </authorList>
    </citation>
    <scope>NUCLEOTIDE SEQUENCE</scope>
    <source>
        <strain evidence="2">HK4-1</strain>
    </source>
</reference>
<proteinExistence type="predicted"/>
<keyword evidence="3" id="KW-1185">Reference proteome</keyword>
<comment type="caution">
    <text evidence="2">The sequence shown here is derived from an EMBL/GenBank/DDBJ whole genome shotgun (WGS) entry which is preliminary data.</text>
</comment>
<dbReference type="PROSITE" id="PS52015">
    <property type="entry name" value="TONB_CTD"/>
    <property type="match status" value="1"/>
</dbReference>
<evidence type="ECO:0000313" key="3">
    <source>
        <dbReference type="Proteomes" id="UP001165583"/>
    </source>
</evidence>
<protein>
    <submittedName>
        <fullName evidence="2">Energy transducer TonB</fullName>
    </submittedName>
</protein>
<evidence type="ECO:0000259" key="1">
    <source>
        <dbReference type="PROSITE" id="PS52015"/>
    </source>
</evidence>
<feature type="domain" description="TonB C-terminal" evidence="1">
    <location>
        <begin position="565"/>
        <end position="655"/>
    </location>
</feature>
<dbReference type="SUPFAM" id="SSF74653">
    <property type="entry name" value="TolA/TonB C-terminal domain"/>
    <property type="match status" value="1"/>
</dbReference>
<evidence type="ECO:0000313" key="2">
    <source>
        <dbReference type="EMBL" id="MCT2399991.1"/>
    </source>
</evidence>
<dbReference type="InterPro" id="IPR037682">
    <property type="entry name" value="TonB_C"/>
</dbReference>
<dbReference type="Proteomes" id="UP001165583">
    <property type="component" value="Unassembled WGS sequence"/>
</dbReference>
<dbReference type="SUPFAM" id="SSF48452">
    <property type="entry name" value="TPR-like"/>
    <property type="match status" value="2"/>
</dbReference>
<dbReference type="InterPro" id="IPR011990">
    <property type="entry name" value="TPR-like_helical_dom_sf"/>
</dbReference>